<dbReference type="Pfam" id="PF13414">
    <property type="entry name" value="TPR_11"/>
    <property type="match status" value="1"/>
</dbReference>
<name>A0ABQ6LJL3_9RHOB</name>
<dbReference type="EMBL" id="BSYI01000003">
    <property type="protein sequence ID" value="GMG81403.1"/>
    <property type="molecule type" value="Genomic_DNA"/>
</dbReference>
<evidence type="ECO:0000256" key="2">
    <source>
        <dbReference type="ARBA" id="ARBA00022803"/>
    </source>
</evidence>
<dbReference type="InterPro" id="IPR002477">
    <property type="entry name" value="Peptidoglycan-bd-like"/>
</dbReference>
<comment type="caution">
    <text evidence="6">The sequence shown here is derived from an EMBL/GenBank/DDBJ whole genome shotgun (WGS) entry which is preliminary data.</text>
</comment>
<evidence type="ECO:0000256" key="1">
    <source>
        <dbReference type="ARBA" id="ARBA00022737"/>
    </source>
</evidence>
<dbReference type="PROSITE" id="PS50005">
    <property type="entry name" value="TPR"/>
    <property type="match status" value="3"/>
</dbReference>
<dbReference type="PANTHER" id="PTHR44858">
    <property type="entry name" value="TETRATRICOPEPTIDE REPEAT PROTEIN 6"/>
    <property type="match status" value="1"/>
</dbReference>
<dbReference type="InterPro" id="IPR011990">
    <property type="entry name" value="TPR-like_helical_dom_sf"/>
</dbReference>
<dbReference type="Pfam" id="PF01471">
    <property type="entry name" value="PG_binding_1"/>
    <property type="match status" value="1"/>
</dbReference>
<dbReference type="Gene3D" id="1.25.40.10">
    <property type="entry name" value="Tetratricopeptide repeat domain"/>
    <property type="match status" value="2"/>
</dbReference>
<evidence type="ECO:0000256" key="3">
    <source>
        <dbReference type="PROSITE-ProRule" id="PRU00339"/>
    </source>
</evidence>
<evidence type="ECO:0000256" key="4">
    <source>
        <dbReference type="SAM" id="SignalP"/>
    </source>
</evidence>
<keyword evidence="1" id="KW-0677">Repeat</keyword>
<reference evidence="6 7" key="1">
    <citation type="submission" date="2023-04" db="EMBL/GenBank/DDBJ databases">
        <title>Marinoamorphus aggregata gen. nov., sp. Nov., isolate from tissue of brittle star Ophioplocus japonicus.</title>
        <authorList>
            <person name="Kawano K."/>
            <person name="Sawayama S."/>
            <person name="Nakagawa S."/>
        </authorList>
    </citation>
    <scope>NUCLEOTIDE SEQUENCE [LARGE SCALE GENOMIC DNA]</scope>
    <source>
        <strain evidence="6 7">NKW23</strain>
    </source>
</reference>
<feature type="repeat" description="TPR" evidence="3">
    <location>
        <begin position="100"/>
        <end position="133"/>
    </location>
</feature>
<evidence type="ECO:0000259" key="5">
    <source>
        <dbReference type="Pfam" id="PF01471"/>
    </source>
</evidence>
<feature type="domain" description="Peptidoglycan binding-like" evidence="5">
    <location>
        <begin position="203"/>
        <end position="234"/>
    </location>
</feature>
<keyword evidence="7" id="KW-1185">Reference proteome</keyword>
<keyword evidence="4" id="KW-0732">Signal</keyword>
<gene>
    <name evidence="6" type="ORF">LNKW23_06160</name>
</gene>
<dbReference type="SUPFAM" id="SSF48452">
    <property type="entry name" value="TPR-like"/>
    <property type="match status" value="1"/>
</dbReference>
<dbReference type="PANTHER" id="PTHR44858:SF1">
    <property type="entry name" value="UDP-N-ACETYLGLUCOSAMINE--PEPTIDE N-ACETYLGLUCOSAMINYLTRANSFERASE SPINDLY-RELATED"/>
    <property type="match status" value="1"/>
</dbReference>
<feature type="repeat" description="TPR" evidence="3">
    <location>
        <begin position="66"/>
        <end position="99"/>
    </location>
</feature>
<dbReference type="InterPro" id="IPR019734">
    <property type="entry name" value="TPR_rpt"/>
</dbReference>
<feature type="chain" id="PRO_5045277543" description="Peptidoglycan binding-like domain-containing protein" evidence="4">
    <location>
        <begin position="20"/>
        <end position="240"/>
    </location>
</feature>
<dbReference type="Proteomes" id="UP001239909">
    <property type="component" value="Unassembled WGS sequence"/>
</dbReference>
<evidence type="ECO:0000313" key="6">
    <source>
        <dbReference type="EMBL" id="GMG81403.1"/>
    </source>
</evidence>
<feature type="repeat" description="TPR" evidence="3">
    <location>
        <begin position="134"/>
        <end position="167"/>
    </location>
</feature>
<evidence type="ECO:0000313" key="7">
    <source>
        <dbReference type="Proteomes" id="UP001239909"/>
    </source>
</evidence>
<keyword evidence="2 3" id="KW-0802">TPR repeat</keyword>
<dbReference type="SMART" id="SM00028">
    <property type="entry name" value="TPR"/>
    <property type="match status" value="3"/>
</dbReference>
<organism evidence="6 7">
    <name type="scientific">Paralimibaculum aggregatum</name>
    <dbReference type="NCBI Taxonomy" id="3036245"/>
    <lineage>
        <taxon>Bacteria</taxon>
        <taxon>Pseudomonadati</taxon>
        <taxon>Pseudomonadota</taxon>
        <taxon>Alphaproteobacteria</taxon>
        <taxon>Rhodobacterales</taxon>
        <taxon>Paracoccaceae</taxon>
        <taxon>Paralimibaculum</taxon>
    </lineage>
</organism>
<protein>
    <recommendedName>
        <fullName evidence="5">Peptidoglycan binding-like domain-containing protein</fullName>
    </recommendedName>
</protein>
<accession>A0ABQ6LJL3</accession>
<dbReference type="InterPro" id="IPR050498">
    <property type="entry name" value="Ycf3"/>
</dbReference>
<dbReference type="PROSITE" id="PS50293">
    <property type="entry name" value="TPR_REGION"/>
    <property type="match status" value="1"/>
</dbReference>
<dbReference type="RefSeq" id="WP_285670058.1">
    <property type="nucleotide sequence ID" value="NZ_BSYI01000003.1"/>
</dbReference>
<feature type="signal peptide" evidence="4">
    <location>
        <begin position="1"/>
        <end position="19"/>
    </location>
</feature>
<sequence length="240" mass="25971">MRAIRGAAVIALAAGAVLAAPAARSQGTAEHQSFVDGCIQEADVFLRIESCTRVIKGGELTGGALAWAFNNRGLAYEQVKRPERALGDYNTALVLDPNYAVGFNNRGNVRAAMGDLEGAVADHTRAIELDPDYSHAFYNRGADFEELGDAEAALRDYDRALAADPEYTLARVSRAAVNCGLGNIDATVEDQLALLELGHYTPKQMQEYLKDRGFYSSRIDGIFGRGSRAALRRWAEAKCP</sequence>
<dbReference type="Pfam" id="PF00515">
    <property type="entry name" value="TPR_1"/>
    <property type="match status" value="1"/>
</dbReference>
<proteinExistence type="predicted"/>